<evidence type="ECO:0000256" key="3">
    <source>
        <dbReference type="ARBA" id="ARBA00047960"/>
    </source>
</evidence>
<dbReference type="GO" id="GO:0004364">
    <property type="term" value="F:glutathione transferase activity"/>
    <property type="evidence" value="ECO:0007669"/>
    <property type="project" value="UniProtKB-EC"/>
</dbReference>
<feature type="region of interest" description="Disordered" evidence="5">
    <location>
        <begin position="98"/>
        <end position="145"/>
    </location>
</feature>
<dbReference type="InterPro" id="IPR045073">
    <property type="entry name" value="Omega/Tau-like"/>
</dbReference>
<proteinExistence type="inferred from homology"/>
<dbReference type="SFLD" id="SFLDG01152">
    <property type="entry name" value="Main.3:_Omega-_and_Tau-like"/>
    <property type="match status" value="1"/>
</dbReference>
<dbReference type="PROSITE" id="PS50405">
    <property type="entry name" value="GST_CTER"/>
    <property type="match status" value="1"/>
</dbReference>
<comment type="catalytic activity">
    <reaction evidence="3">
        <text>RX + glutathione = an S-substituted glutathione + a halide anion + H(+)</text>
        <dbReference type="Rhea" id="RHEA:16437"/>
        <dbReference type="ChEBI" id="CHEBI:15378"/>
        <dbReference type="ChEBI" id="CHEBI:16042"/>
        <dbReference type="ChEBI" id="CHEBI:17792"/>
        <dbReference type="ChEBI" id="CHEBI:57925"/>
        <dbReference type="ChEBI" id="CHEBI:90779"/>
        <dbReference type="EC" id="2.5.1.18"/>
    </reaction>
</comment>
<accession>A0A9R1RV73</accession>
<evidence type="ECO:0000256" key="4">
    <source>
        <dbReference type="RuleBase" id="RU003494"/>
    </source>
</evidence>
<dbReference type="AlphaFoldDB" id="A0A9R1RV73"/>
<dbReference type="PROSITE" id="PS50404">
    <property type="entry name" value="GST_NTER"/>
    <property type="match status" value="1"/>
</dbReference>
<dbReference type="InterPro" id="IPR010987">
    <property type="entry name" value="Glutathione-S-Trfase_C-like"/>
</dbReference>
<dbReference type="InterPro" id="IPR040079">
    <property type="entry name" value="Glutathione_S-Trfase"/>
</dbReference>
<dbReference type="InterPro" id="IPR004046">
    <property type="entry name" value="GST_C"/>
</dbReference>
<dbReference type="InterPro" id="IPR036282">
    <property type="entry name" value="Glutathione-S-Trfase_C_sf"/>
</dbReference>
<organism evidence="8 9">
    <name type="scientific">Triticum turgidum subsp. durum</name>
    <name type="common">Durum wheat</name>
    <name type="synonym">Triticum durum</name>
    <dbReference type="NCBI Taxonomy" id="4567"/>
    <lineage>
        <taxon>Eukaryota</taxon>
        <taxon>Viridiplantae</taxon>
        <taxon>Streptophyta</taxon>
        <taxon>Embryophyta</taxon>
        <taxon>Tracheophyta</taxon>
        <taxon>Spermatophyta</taxon>
        <taxon>Magnoliopsida</taxon>
        <taxon>Liliopsida</taxon>
        <taxon>Poales</taxon>
        <taxon>Poaceae</taxon>
        <taxon>BOP clade</taxon>
        <taxon>Pooideae</taxon>
        <taxon>Triticodae</taxon>
        <taxon>Triticeae</taxon>
        <taxon>Triticinae</taxon>
        <taxon>Triticum</taxon>
    </lineage>
</organism>
<dbReference type="EMBL" id="LT934114">
    <property type="protein sequence ID" value="VAH54785.1"/>
    <property type="molecule type" value="Genomic_DNA"/>
</dbReference>
<dbReference type="Proteomes" id="UP000324705">
    <property type="component" value="Chromosome 2B"/>
</dbReference>
<dbReference type="SUPFAM" id="SSF47616">
    <property type="entry name" value="GST C-terminal domain-like"/>
    <property type="match status" value="1"/>
</dbReference>
<dbReference type="Pfam" id="PF00043">
    <property type="entry name" value="GST_C"/>
    <property type="match status" value="1"/>
</dbReference>
<evidence type="ECO:0000256" key="1">
    <source>
        <dbReference type="ARBA" id="ARBA00012452"/>
    </source>
</evidence>
<keyword evidence="2" id="KW-0808">Transferase</keyword>
<keyword evidence="9" id="KW-1185">Reference proteome</keyword>
<evidence type="ECO:0000259" key="6">
    <source>
        <dbReference type="PROSITE" id="PS50404"/>
    </source>
</evidence>
<evidence type="ECO:0000259" key="7">
    <source>
        <dbReference type="PROSITE" id="PS50405"/>
    </source>
</evidence>
<dbReference type="InterPro" id="IPR045074">
    <property type="entry name" value="GST_C_Tau"/>
</dbReference>
<evidence type="ECO:0000256" key="2">
    <source>
        <dbReference type="ARBA" id="ARBA00022679"/>
    </source>
</evidence>
<evidence type="ECO:0000313" key="8">
    <source>
        <dbReference type="EMBL" id="VAH54785.1"/>
    </source>
</evidence>
<dbReference type="CDD" id="cd03058">
    <property type="entry name" value="GST_N_Tau"/>
    <property type="match status" value="1"/>
</dbReference>
<dbReference type="Gramene" id="TRITD2Bv1G261240.1">
    <property type="protein sequence ID" value="TRITD2Bv1G261240.1"/>
    <property type="gene ID" value="TRITD2Bv1G261240"/>
</dbReference>
<dbReference type="PANTHER" id="PTHR11260:SF595">
    <property type="entry name" value="GLUTATHIONE S-TRANSFERASE"/>
    <property type="match status" value="1"/>
</dbReference>
<dbReference type="InterPro" id="IPR004045">
    <property type="entry name" value="Glutathione_S-Trfase_N"/>
</dbReference>
<dbReference type="InterPro" id="IPR036249">
    <property type="entry name" value="Thioredoxin-like_sf"/>
</dbReference>
<dbReference type="SFLD" id="SFLDG00358">
    <property type="entry name" value="Main_(cytGST)"/>
    <property type="match status" value="1"/>
</dbReference>
<evidence type="ECO:0000313" key="9">
    <source>
        <dbReference type="Proteomes" id="UP000324705"/>
    </source>
</evidence>
<dbReference type="Gene3D" id="3.40.30.10">
    <property type="entry name" value="Glutaredoxin"/>
    <property type="match status" value="1"/>
</dbReference>
<dbReference type="OMA" id="VWGHLHA"/>
<dbReference type="Gene3D" id="1.20.1050.10">
    <property type="match status" value="1"/>
</dbReference>
<dbReference type="CDD" id="cd03185">
    <property type="entry name" value="GST_C_Tau"/>
    <property type="match status" value="1"/>
</dbReference>
<protein>
    <recommendedName>
        <fullName evidence="1">glutathione transferase</fullName>
        <ecNumber evidence="1">2.5.1.18</ecNumber>
    </recommendedName>
</protein>
<name>A0A9R1RV73_TRITD</name>
<dbReference type="GO" id="GO:0006749">
    <property type="term" value="P:glutathione metabolic process"/>
    <property type="evidence" value="ECO:0007669"/>
    <property type="project" value="InterPro"/>
</dbReference>
<dbReference type="Pfam" id="PF02798">
    <property type="entry name" value="GST_N"/>
    <property type="match status" value="1"/>
</dbReference>
<comment type="similarity">
    <text evidence="4">Belongs to the GST superfamily.</text>
</comment>
<sequence length="379" mass="42372">MSVFPRSTAMATIGARDGVKWLSGRGRSNFPGMAHFSGPKQGARQISTQIYSDRPTRQGNLALFYPHSLLSPPSEKLAAARRLGTAVLGGPAVVSLQAEGSDGRSGKTATGAPGSKLRPTTRGLCTTMSSQPVPTASPSTTDRTRTSMDDNMVPGESEVVCVDFWANLFGMRVLIALRELGVSFEYIEEDLRVRERSDLVLRMNPVHRMVPILIHRGRPICNSINILEYIDEVWGHRHAEAGGTQLLPADPLERASARFWADFVDHKVFNTEMRLFKSKGDGEKEAAKGELIHQIRQLEGVLGDKNFFSGDEFGFLDIVIIPLSSMFRAYEQQGKFVLEVECPKLMRWEKRCKERESVKSTLPDEEEVYRMHKKWYGIE</sequence>
<gene>
    <name evidence="8" type="ORF">TRITD_2Bv1G261240</name>
</gene>
<dbReference type="PANTHER" id="PTHR11260">
    <property type="entry name" value="GLUTATHIONE S-TRANSFERASE, GST, SUPERFAMILY, GST DOMAIN CONTAINING"/>
    <property type="match status" value="1"/>
</dbReference>
<evidence type="ECO:0000256" key="5">
    <source>
        <dbReference type="SAM" id="MobiDB-lite"/>
    </source>
</evidence>
<dbReference type="EC" id="2.5.1.18" evidence="1"/>
<dbReference type="SUPFAM" id="SSF52833">
    <property type="entry name" value="Thioredoxin-like"/>
    <property type="match status" value="1"/>
</dbReference>
<feature type="domain" description="GST C-terminal" evidence="7">
    <location>
        <begin position="250"/>
        <end position="375"/>
    </location>
</feature>
<feature type="domain" description="GST N-terminal" evidence="6">
    <location>
        <begin position="157"/>
        <end position="238"/>
    </location>
</feature>
<dbReference type="GO" id="GO:0005737">
    <property type="term" value="C:cytoplasm"/>
    <property type="evidence" value="ECO:0007669"/>
    <property type="project" value="TreeGrafter"/>
</dbReference>
<feature type="compositionally biased region" description="Polar residues" evidence="5">
    <location>
        <begin position="123"/>
        <end position="133"/>
    </location>
</feature>
<reference evidence="8 9" key="1">
    <citation type="submission" date="2017-09" db="EMBL/GenBank/DDBJ databases">
        <authorList>
            <consortium name="International Durum Wheat Genome Sequencing Consortium (IDWGSC)"/>
            <person name="Milanesi L."/>
        </authorList>
    </citation>
    <scope>NUCLEOTIDE SEQUENCE [LARGE SCALE GENOMIC DNA]</scope>
    <source>
        <strain evidence="9">cv. Svevo</strain>
    </source>
</reference>
<dbReference type="SFLD" id="SFLDS00019">
    <property type="entry name" value="Glutathione_Transferase_(cytos"/>
    <property type="match status" value="1"/>
</dbReference>